<comment type="caution">
    <text evidence="2">The sequence shown here is derived from an EMBL/GenBank/DDBJ whole genome shotgun (WGS) entry which is preliminary data.</text>
</comment>
<sequence>MRIYRPEASAKPNGAAAAAGSSSSRAVAASAATAGAAGASAADAAVIAADAEAAPAPAPAANASLLEAVRPRSYTAAEVFQCHEESLFYSQALEKLLPIVAQRQARRAGGGGGGAIGPSAGSAPSALPPASGGGGAQPPRQLPVIEAAEFGSGDGTPVVNALMKTHFDGMIHGFELNPTSAALARAHVAAYGLSDKYQIHNGCFYKGTSAPDSPASGAACLVSNPPYLPAPDSDILMPELHGGVDGAGLTRDLLSLGFPYAMLLVSSYSNPASVLRHAAAQGYRVVDYLVTPLPFGTYSSQPKVRNWISGMRSRGEAFYNGNTYLLAGVLFEKLDLPPCASPSAAATPASQIGQNGNGHNGNGHNGNSHNGNGHSGGEAVTVYHNVAETADGDSVGESLLRLLTAL</sequence>
<dbReference type="Proteomes" id="UP000075714">
    <property type="component" value="Unassembled WGS sequence"/>
</dbReference>
<evidence type="ECO:0000313" key="2">
    <source>
        <dbReference type="EMBL" id="KXZ46794.1"/>
    </source>
</evidence>
<feature type="compositionally biased region" description="Low complexity" evidence="1">
    <location>
        <begin position="117"/>
        <end position="130"/>
    </location>
</feature>
<dbReference type="STRING" id="33097.A0A150GAD3"/>
<feature type="region of interest" description="Disordered" evidence="1">
    <location>
        <begin position="345"/>
        <end position="378"/>
    </location>
</feature>
<dbReference type="Gene3D" id="3.40.50.150">
    <property type="entry name" value="Vaccinia Virus protein VP39"/>
    <property type="match status" value="1"/>
</dbReference>
<feature type="compositionally biased region" description="Gly residues" evidence="1">
    <location>
        <begin position="355"/>
        <end position="364"/>
    </location>
</feature>
<organism evidence="2 3">
    <name type="scientific">Gonium pectorale</name>
    <name type="common">Green alga</name>
    <dbReference type="NCBI Taxonomy" id="33097"/>
    <lineage>
        <taxon>Eukaryota</taxon>
        <taxon>Viridiplantae</taxon>
        <taxon>Chlorophyta</taxon>
        <taxon>core chlorophytes</taxon>
        <taxon>Chlorophyceae</taxon>
        <taxon>CS clade</taxon>
        <taxon>Chlamydomonadales</taxon>
        <taxon>Volvocaceae</taxon>
        <taxon>Gonium</taxon>
    </lineage>
</organism>
<evidence type="ECO:0000313" key="3">
    <source>
        <dbReference type="Proteomes" id="UP000075714"/>
    </source>
</evidence>
<evidence type="ECO:0000256" key="1">
    <source>
        <dbReference type="SAM" id="MobiDB-lite"/>
    </source>
</evidence>
<dbReference type="EMBL" id="LSYV01000041">
    <property type="protein sequence ID" value="KXZ46794.1"/>
    <property type="molecule type" value="Genomic_DNA"/>
</dbReference>
<name>A0A150GAD3_GONPE</name>
<keyword evidence="3" id="KW-1185">Reference proteome</keyword>
<accession>A0A150GAD3</accession>
<feature type="region of interest" description="Disordered" evidence="1">
    <location>
        <begin position="1"/>
        <end position="21"/>
    </location>
</feature>
<feature type="compositionally biased region" description="Low complexity" evidence="1">
    <location>
        <begin position="9"/>
        <end position="21"/>
    </location>
</feature>
<reference evidence="3" key="1">
    <citation type="journal article" date="2016" name="Nat. Commun.">
        <title>The Gonium pectorale genome demonstrates co-option of cell cycle regulation during the evolution of multicellularity.</title>
        <authorList>
            <person name="Hanschen E.R."/>
            <person name="Marriage T.N."/>
            <person name="Ferris P.J."/>
            <person name="Hamaji T."/>
            <person name="Toyoda A."/>
            <person name="Fujiyama A."/>
            <person name="Neme R."/>
            <person name="Noguchi H."/>
            <person name="Minakuchi Y."/>
            <person name="Suzuki M."/>
            <person name="Kawai-Toyooka H."/>
            <person name="Smith D.R."/>
            <person name="Sparks H."/>
            <person name="Anderson J."/>
            <person name="Bakaric R."/>
            <person name="Luria V."/>
            <person name="Karger A."/>
            <person name="Kirschner M.W."/>
            <person name="Durand P.M."/>
            <person name="Michod R.E."/>
            <person name="Nozaki H."/>
            <person name="Olson B.J."/>
        </authorList>
    </citation>
    <scope>NUCLEOTIDE SEQUENCE [LARGE SCALE GENOMIC DNA]</scope>
    <source>
        <strain evidence="3">NIES-2863</strain>
    </source>
</reference>
<dbReference type="SUPFAM" id="SSF53335">
    <property type="entry name" value="S-adenosyl-L-methionine-dependent methyltransferases"/>
    <property type="match status" value="1"/>
</dbReference>
<dbReference type="OrthoDB" id="541555at2759"/>
<gene>
    <name evidence="2" type="ORF">GPECTOR_40g528</name>
</gene>
<feature type="region of interest" description="Disordered" evidence="1">
    <location>
        <begin position="107"/>
        <end position="140"/>
    </location>
</feature>
<dbReference type="AlphaFoldDB" id="A0A150GAD3"/>
<protein>
    <recommendedName>
        <fullName evidence="4">Methyltransferase small domain-containing protein</fullName>
    </recommendedName>
</protein>
<dbReference type="InterPro" id="IPR029063">
    <property type="entry name" value="SAM-dependent_MTases_sf"/>
</dbReference>
<proteinExistence type="predicted"/>
<evidence type="ECO:0008006" key="4">
    <source>
        <dbReference type="Google" id="ProtNLM"/>
    </source>
</evidence>